<dbReference type="EMBL" id="JBBKAM010000002">
    <property type="protein sequence ID" value="MEJ8642690.1"/>
    <property type="molecule type" value="Genomic_DNA"/>
</dbReference>
<sequence>MTQEVGLARGRVAARTAGHRVEAVSERSETATTWVNPDGTLTTEVSAGPIRFSDQQAKAWRDGGPAGQPPNRAPSGEEAESTSALP</sequence>
<feature type="region of interest" description="Disordered" evidence="1">
    <location>
        <begin position="1"/>
        <end position="86"/>
    </location>
</feature>
<feature type="compositionally biased region" description="Basic and acidic residues" evidence="1">
    <location>
        <begin position="19"/>
        <end position="29"/>
    </location>
</feature>
<organism evidence="2 3">
    <name type="scientific">Streptomyces caledonius</name>
    <dbReference type="NCBI Taxonomy" id="3134107"/>
    <lineage>
        <taxon>Bacteria</taxon>
        <taxon>Bacillati</taxon>
        <taxon>Actinomycetota</taxon>
        <taxon>Actinomycetes</taxon>
        <taxon>Kitasatosporales</taxon>
        <taxon>Streptomycetaceae</taxon>
        <taxon>Streptomyces</taxon>
    </lineage>
</organism>
<comment type="caution">
    <text evidence="2">The sequence shown here is derived from an EMBL/GenBank/DDBJ whole genome shotgun (WGS) entry which is preliminary data.</text>
</comment>
<gene>
    <name evidence="2" type="ORF">WKI68_17375</name>
</gene>
<name>A0ABU8U473_9ACTN</name>
<evidence type="ECO:0000313" key="3">
    <source>
        <dbReference type="Proteomes" id="UP001382904"/>
    </source>
</evidence>
<feature type="compositionally biased region" description="Polar residues" evidence="1">
    <location>
        <begin position="30"/>
        <end position="45"/>
    </location>
</feature>
<reference evidence="2 3" key="1">
    <citation type="submission" date="2024-03" db="EMBL/GenBank/DDBJ databases">
        <title>Novel Streptomyces species of biotechnological and ecological value are a feature of Machair soil.</title>
        <authorList>
            <person name="Prole J.R."/>
            <person name="Goodfellow M."/>
            <person name="Allenby N."/>
            <person name="Ward A.C."/>
        </authorList>
    </citation>
    <scope>NUCLEOTIDE SEQUENCE [LARGE SCALE GENOMIC DNA]</scope>
    <source>
        <strain evidence="2 3">MS1.HAVA.3</strain>
    </source>
</reference>
<evidence type="ECO:0000313" key="2">
    <source>
        <dbReference type="EMBL" id="MEJ8642690.1"/>
    </source>
</evidence>
<accession>A0ABU8U473</accession>
<keyword evidence="3" id="KW-1185">Reference proteome</keyword>
<dbReference type="Proteomes" id="UP001382904">
    <property type="component" value="Unassembled WGS sequence"/>
</dbReference>
<protein>
    <submittedName>
        <fullName evidence="2">Uncharacterized protein</fullName>
    </submittedName>
</protein>
<proteinExistence type="predicted"/>
<evidence type="ECO:0000256" key="1">
    <source>
        <dbReference type="SAM" id="MobiDB-lite"/>
    </source>
</evidence>